<name>A0A0A9ZFN6_LYGHE</name>
<dbReference type="Gene3D" id="3.30.70.270">
    <property type="match status" value="2"/>
</dbReference>
<reference evidence="2" key="1">
    <citation type="journal article" date="2014" name="PLoS ONE">
        <title>Transcriptome-Based Identification of ABC Transporters in the Western Tarnished Plant Bug Lygus hesperus.</title>
        <authorList>
            <person name="Hull J.J."/>
            <person name="Chaney K."/>
            <person name="Geib S.M."/>
            <person name="Fabrick J.A."/>
            <person name="Brent C.S."/>
            <person name="Walsh D."/>
            <person name="Lavine L.C."/>
        </authorList>
    </citation>
    <scope>NUCLEOTIDE SEQUENCE</scope>
</reference>
<dbReference type="InterPro" id="IPR043128">
    <property type="entry name" value="Rev_trsase/Diguanyl_cyclase"/>
</dbReference>
<dbReference type="AlphaFoldDB" id="A0A0A9ZFN6"/>
<accession>A0A0A9ZFN6</accession>
<dbReference type="EC" id="2.7.7.49" evidence="1"/>
<dbReference type="PANTHER" id="PTHR37984:SF8">
    <property type="entry name" value="CCHC-TYPE DOMAIN-CONTAINING PROTEIN"/>
    <property type="match status" value="1"/>
</dbReference>
<dbReference type="PANTHER" id="PTHR37984">
    <property type="entry name" value="PROTEIN CBG26694"/>
    <property type="match status" value="1"/>
</dbReference>
<dbReference type="SUPFAM" id="SSF56672">
    <property type="entry name" value="DNA/RNA polymerases"/>
    <property type="match status" value="1"/>
</dbReference>
<sequence length="134" mass="15295">DILVLGVGDTDEEASASHDLALRELLTKARAANLKFNKQKIKLRMREVKYMGHIITNSGIKPDPEKVKAVQDMRYPENEKEVKSFLGLVTYMAKFVPHLSSITEPLRLLLRKDSRWKFGQEEKSAVDTVKKLIT</sequence>
<dbReference type="InterPro" id="IPR050951">
    <property type="entry name" value="Retrovirus_Pol_polyprotein"/>
</dbReference>
<dbReference type="FunFam" id="3.30.70.270:FF:000020">
    <property type="entry name" value="Transposon Tf2-6 polyprotein-like Protein"/>
    <property type="match status" value="1"/>
</dbReference>
<evidence type="ECO:0000313" key="2">
    <source>
        <dbReference type="EMBL" id="JAG40705.1"/>
    </source>
</evidence>
<dbReference type="InterPro" id="IPR043502">
    <property type="entry name" value="DNA/RNA_pol_sf"/>
</dbReference>
<organism evidence="2">
    <name type="scientific">Lygus hesperus</name>
    <name type="common">Western plant bug</name>
    <dbReference type="NCBI Taxonomy" id="30085"/>
    <lineage>
        <taxon>Eukaryota</taxon>
        <taxon>Metazoa</taxon>
        <taxon>Ecdysozoa</taxon>
        <taxon>Arthropoda</taxon>
        <taxon>Hexapoda</taxon>
        <taxon>Insecta</taxon>
        <taxon>Pterygota</taxon>
        <taxon>Neoptera</taxon>
        <taxon>Paraneoptera</taxon>
        <taxon>Hemiptera</taxon>
        <taxon>Heteroptera</taxon>
        <taxon>Panheteroptera</taxon>
        <taxon>Cimicomorpha</taxon>
        <taxon>Miridae</taxon>
        <taxon>Mirini</taxon>
        <taxon>Lygus</taxon>
    </lineage>
</organism>
<evidence type="ECO:0000256" key="1">
    <source>
        <dbReference type="ARBA" id="ARBA00012493"/>
    </source>
</evidence>
<gene>
    <name evidence="2" type="ORF">CM83_105814</name>
</gene>
<feature type="non-terminal residue" evidence="2">
    <location>
        <position position="134"/>
    </location>
</feature>
<reference evidence="2" key="2">
    <citation type="submission" date="2014-07" db="EMBL/GenBank/DDBJ databases">
        <authorList>
            <person name="Hull J."/>
        </authorList>
    </citation>
    <scope>NUCLEOTIDE SEQUENCE</scope>
</reference>
<protein>
    <recommendedName>
        <fullName evidence="1">RNA-directed DNA polymerase</fullName>
        <ecNumber evidence="1">2.7.7.49</ecNumber>
    </recommendedName>
</protein>
<dbReference type="GO" id="GO:0003964">
    <property type="term" value="F:RNA-directed DNA polymerase activity"/>
    <property type="evidence" value="ECO:0007669"/>
    <property type="project" value="UniProtKB-EC"/>
</dbReference>
<dbReference type="EMBL" id="GBHO01002899">
    <property type="protein sequence ID" value="JAG40705.1"/>
    <property type="molecule type" value="Transcribed_RNA"/>
</dbReference>
<proteinExistence type="predicted"/>
<feature type="non-terminal residue" evidence="2">
    <location>
        <position position="1"/>
    </location>
</feature>